<dbReference type="AlphaFoldDB" id="A0A9D4Z1V0"/>
<dbReference type="Proteomes" id="UP001055712">
    <property type="component" value="Unassembled WGS sequence"/>
</dbReference>
<organism evidence="2 3">
    <name type="scientific">Chlorella vulgaris</name>
    <name type="common">Green alga</name>
    <dbReference type="NCBI Taxonomy" id="3077"/>
    <lineage>
        <taxon>Eukaryota</taxon>
        <taxon>Viridiplantae</taxon>
        <taxon>Chlorophyta</taxon>
        <taxon>core chlorophytes</taxon>
        <taxon>Trebouxiophyceae</taxon>
        <taxon>Chlorellales</taxon>
        <taxon>Chlorellaceae</taxon>
        <taxon>Chlorella clade</taxon>
        <taxon>Chlorella</taxon>
    </lineage>
</organism>
<name>A0A9D4Z1V0_CHLVU</name>
<keyword evidence="3" id="KW-1185">Reference proteome</keyword>
<evidence type="ECO:0000313" key="3">
    <source>
        <dbReference type="Proteomes" id="UP001055712"/>
    </source>
</evidence>
<reference evidence="2" key="2">
    <citation type="submission" date="2020-11" db="EMBL/GenBank/DDBJ databases">
        <authorList>
            <person name="Cecchin M."/>
            <person name="Marcolungo L."/>
            <person name="Rossato M."/>
            <person name="Girolomoni L."/>
            <person name="Cosentino E."/>
            <person name="Cuine S."/>
            <person name="Li-Beisson Y."/>
            <person name="Delledonne M."/>
            <person name="Ballottari M."/>
        </authorList>
    </citation>
    <scope>NUCLEOTIDE SEQUENCE</scope>
    <source>
        <strain evidence="2">211/11P</strain>
        <tissue evidence="2">Whole cell</tissue>
    </source>
</reference>
<sequence length="128" mass="14490">MEEAGPPQPQFDGKRALRNFLITVTDRCTRGWHLAHQLGFIPQTSLSDKLPFYAEAVAQPEVAARLSYKQERFVRLQAACAISPPDTSRIRQRPKRARDAFGPGMVLVVNTVLVWLLFSIDVRNAMLR</sequence>
<keyword evidence="1" id="KW-0812">Transmembrane</keyword>
<evidence type="ECO:0000313" key="2">
    <source>
        <dbReference type="EMBL" id="KAI3438294.1"/>
    </source>
</evidence>
<protein>
    <submittedName>
        <fullName evidence="2">Uncharacterized protein</fullName>
    </submittedName>
</protein>
<evidence type="ECO:0000256" key="1">
    <source>
        <dbReference type="SAM" id="Phobius"/>
    </source>
</evidence>
<reference evidence="2" key="1">
    <citation type="journal article" date="2019" name="Plant J.">
        <title>Chlorella vulgaris genome assembly and annotation reveals the molecular basis for metabolic acclimation to high light conditions.</title>
        <authorList>
            <person name="Cecchin M."/>
            <person name="Marcolungo L."/>
            <person name="Rossato M."/>
            <person name="Girolomoni L."/>
            <person name="Cosentino E."/>
            <person name="Cuine S."/>
            <person name="Li-Beisson Y."/>
            <person name="Delledonne M."/>
            <person name="Ballottari M."/>
        </authorList>
    </citation>
    <scope>NUCLEOTIDE SEQUENCE</scope>
    <source>
        <strain evidence="2">211/11P</strain>
    </source>
</reference>
<comment type="caution">
    <text evidence="2">The sequence shown here is derived from an EMBL/GenBank/DDBJ whole genome shotgun (WGS) entry which is preliminary data.</text>
</comment>
<feature type="transmembrane region" description="Helical" evidence="1">
    <location>
        <begin position="100"/>
        <end position="118"/>
    </location>
</feature>
<gene>
    <name evidence="2" type="ORF">D9Q98_000728</name>
</gene>
<accession>A0A9D4Z1V0</accession>
<proteinExistence type="predicted"/>
<dbReference type="EMBL" id="SIDB01000001">
    <property type="protein sequence ID" value="KAI3438294.1"/>
    <property type="molecule type" value="Genomic_DNA"/>
</dbReference>
<keyword evidence="1" id="KW-1133">Transmembrane helix</keyword>
<keyword evidence="1" id="KW-0472">Membrane</keyword>